<comment type="caution">
    <text evidence="8">The sequence shown here is derived from an EMBL/GenBank/DDBJ whole genome shotgun (WGS) entry which is preliminary data.</text>
</comment>
<evidence type="ECO:0000256" key="5">
    <source>
        <dbReference type="SAM" id="MobiDB-lite"/>
    </source>
</evidence>
<evidence type="ECO:0000256" key="1">
    <source>
        <dbReference type="ARBA" id="ARBA00022448"/>
    </source>
</evidence>
<evidence type="ECO:0000256" key="6">
    <source>
        <dbReference type="SAM" id="Phobius"/>
    </source>
</evidence>
<organism evidence="8 9">
    <name type="scientific">Diploptera punctata</name>
    <name type="common">Pacific beetle cockroach</name>
    <dbReference type="NCBI Taxonomy" id="6984"/>
    <lineage>
        <taxon>Eukaryota</taxon>
        <taxon>Metazoa</taxon>
        <taxon>Ecdysozoa</taxon>
        <taxon>Arthropoda</taxon>
        <taxon>Hexapoda</taxon>
        <taxon>Insecta</taxon>
        <taxon>Pterygota</taxon>
        <taxon>Neoptera</taxon>
        <taxon>Polyneoptera</taxon>
        <taxon>Dictyoptera</taxon>
        <taxon>Blattodea</taxon>
        <taxon>Blaberoidea</taxon>
        <taxon>Blaberidae</taxon>
        <taxon>Diplopterinae</taxon>
        <taxon>Diploptera</taxon>
    </lineage>
</organism>
<keyword evidence="9" id="KW-1185">Reference proteome</keyword>
<dbReference type="PANTHER" id="PTHR11384">
    <property type="entry name" value="ATP-BINDING CASSETTE, SUB-FAMILY D MEMBER"/>
    <property type="match status" value="1"/>
</dbReference>
<dbReference type="GO" id="GO:0015910">
    <property type="term" value="P:long-chain fatty acid import into peroxisome"/>
    <property type="evidence" value="ECO:0007669"/>
    <property type="project" value="TreeGrafter"/>
</dbReference>
<dbReference type="AlphaFoldDB" id="A0AAD7ZZF5"/>
<dbReference type="InterPro" id="IPR050835">
    <property type="entry name" value="ABC_transporter_sub-D"/>
</dbReference>
<reference evidence="8" key="1">
    <citation type="journal article" date="2023" name="IScience">
        <title>Live-bearing cockroach genome reveals convergent evolutionary mechanisms linked to viviparity in insects and beyond.</title>
        <authorList>
            <person name="Fouks B."/>
            <person name="Harrison M.C."/>
            <person name="Mikhailova A.A."/>
            <person name="Marchal E."/>
            <person name="English S."/>
            <person name="Carruthers M."/>
            <person name="Jennings E.C."/>
            <person name="Chiamaka E.L."/>
            <person name="Frigard R.A."/>
            <person name="Pippel M."/>
            <person name="Attardo G.M."/>
            <person name="Benoit J.B."/>
            <person name="Bornberg-Bauer E."/>
            <person name="Tobe S.S."/>
        </authorList>
    </citation>
    <scope>NUCLEOTIDE SEQUENCE</scope>
    <source>
        <strain evidence="8">Stay&amp;Tobe</strain>
    </source>
</reference>
<feature type="region of interest" description="Disordered" evidence="5">
    <location>
        <begin position="52"/>
        <end position="102"/>
    </location>
</feature>
<evidence type="ECO:0000256" key="3">
    <source>
        <dbReference type="ARBA" id="ARBA00022989"/>
    </source>
</evidence>
<accession>A0AAD7ZZF5</accession>
<evidence type="ECO:0000259" key="7">
    <source>
        <dbReference type="Pfam" id="PF06472"/>
    </source>
</evidence>
<dbReference type="GO" id="GO:0005324">
    <property type="term" value="F:long-chain fatty acid transmembrane transporter activity"/>
    <property type="evidence" value="ECO:0007669"/>
    <property type="project" value="TreeGrafter"/>
</dbReference>
<protein>
    <recommendedName>
        <fullName evidence="7">ABC transmembrane type-1 domain-containing protein</fullName>
    </recommendedName>
</protein>
<keyword evidence="1" id="KW-0813">Transport</keyword>
<proteinExistence type="predicted"/>
<evidence type="ECO:0000256" key="4">
    <source>
        <dbReference type="ARBA" id="ARBA00023136"/>
    </source>
</evidence>
<dbReference type="EMBL" id="JASPKZ010004925">
    <property type="protein sequence ID" value="KAJ9589629.1"/>
    <property type="molecule type" value="Genomic_DNA"/>
</dbReference>
<evidence type="ECO:0000313" key="9">
    <source>
        <dbReference type="Proteomes" id="UP001233999"/>
    </source>
</evidence>
<dbReference type="GO" id="GO:0005524">
    <property type="term" value="F:ATP binding"/>
    <property type="evidence" value="ECO:0007669"/>
    <property type="project" value="InterPro"/>
</dbReference>
<dbReference type="GO" id="GO:0042760">
    <property type="term" value="P:very long-chain fatty acid catabolic process"/>
    <property type="evidence" value="ECO:0007669"/>
    <property type="project" value="TreeGrafter"/>
</dbReference>
<name>A0AAD7ZZF5_DIPPU</name>
<dbReference type="Pfam" id="PF06472">
    <property type="entry name" value="ABC_membrane_2"/>
    <property type="match status" value="1"/>
</dbReference>
<feature type="compositionally biased region" description="Polar residues" evidence="5">
    <location>
        <begin position="52"/>
        <end position="99"/>
    </location>
</feature>
<dbReference type="GO" id="GO:0007031">
    <property type="term" value="P:peroxisome organization"/>
    <property type="evidence" value="ECO:0007669"/>
    <property type="project" value="TreeGrafter"/>
</dbReference>
<dbReference type="GO" id="GO:0006635">
    <property type="term" value="P:fatty acid beta-oxidation"/>
    <property type="evidence" value="ECO:0007669"/>
    <property type="project" value="TreeGrafter"/>
</dbReference>
<gene>
    <name evidence="8" type="ORF">L9F63_017169</name>
</gene>
<dbReference type="GO" id="GO:0140359">
    <property type="term" value="F:ABC-type transporter activity"/>
    <property type="evidence" value="ECO:0007669"/>
    <property type="project" value="InterPro"/>
</dbReference>
<dbReference type="GO" id="GO:0005778">
    <property type="term" value="C:peroxisomal membrane"/>
    <property type="evidence" value="ECO:0007669"/>
    <property type="project" value="TreeGrafter"/>
</dbReference>
<keyword evidence="2 6" id="KW-0812">Transmembrane</keyword>
<sequence>MPTVISKYIDNTAAKYNIPKEHFTRSVVAAAVFLYGLKLGFPYIQSLCKNSTSNNSHQNGHPSIISSTAGDENSVEPTNNNKVPNGNSVSNKTKSSDTVVTKRRKSPGINKEFILQLQKLVKVMIPGIWTKEIALLSMHTLALGTRTLLSIYVASMEGQIVKYIVRKDVKNFALMLLKWLGVAVPATFINSMIRFLENKLALAF</sequence>
<evidence type="ECO:0000256" key="2">
    <source>
        <dbReference type="ARBA" id="ARBA00022692"/>
    </source>
</evidence>
<feature type="domain" description="ABC transmembrane type-1" evidence="7">
    <location>
        <begin position="120"/>
        <end position="204"/>
    </location>
</feature>
<dbReference type="InterPro" id="IPR011527">
    <property type="entry name" value="ABC1_TM_dom"/>
</dbReference>
<dbReference type="Proteomes" id="UP001233999">
    <property type="component" value="Unassembled WGS sequence"/>
</dbReference>
<keyword evidence="4 6" id="KW-0472">Membrane</keyword>
<evidence type="ECO:0000313" key="8">
    <source>
        <dbReference type="EMBL" id="KAJ9589629.1"/>
    </source>
</evidence>
<feature type="transmembrane region" description="Helical" evidence="6">
    <location>
        <begin position="172"/>
        <end position="193"/>
    </location>
</feature>
<keyword evidence="3 6" id="KW-1133">Transmembrane helix</keyword>
<reference evidence="8" key="2">
    <citation type="submission" date="2023-05" db="EMBL/GenBank/DDBJ databases">
        <authorList>
            <person name="Fouks B."/>
        </authorList>
    </citation>
    <scope>NUCLEOTIDE SEQUENCE</scope>
    <source>
        <strain evidence="8">Stay&amp;Tobe</strain>
        <tissue evidence="8">Testes</tissue>
    </source>
</reference>
<feature type="non-terminal residue" evidence="8">
    <location>
        <position position="204"/>
    </location>
</feature>
<dbReference type="PANTHER" id="PTHR11384:SF67">
    <property type="entry name" value="ATP-BINDING CASSETTE SUB-FAMILY D MEMBER 1"/>
    <property type="match status" value="1"/>
</dbReference>